<comment type="caution">
    <text evidence="5">The sequence shown here is derived from an EMBL/GenBank/DDBJ whole genome shotgun (WGS) entry which is preliminary data.</text>
</comment>
<evidence type="ECO:0000256" key="1">
    <source>
        <dbReference type="ARBA" id="ARBA00023015"/>
    </source>
</evidence>
<dbReference type="SUPFAM" id="SSF47413">
    <property type="entry name" value="lambda repressor-like DNA-binding domains"/>
    <property type="match status" value="1"/>
</dbReference>
<protein>
    <recommendedName>
        <fullName evidence="4">HTH lacI-type domain-containing protein</fullName>
    </recommendedName>
</protein>
<dbReference type="Gene3D" id="1.10.260.40">
    <property type="entry name" value="lambda repressor-like DNA-binding domains"/>
    <property type="match status" value="1"/>
</dbReference>
<dbReference type="SMART" id="SM00354">
    <property type="entry name" value="HTH_LACI"/>
    <property type="match status" value="1"/>
</dbReference>
<evidence type="ECO:0000256" key="3">
    <source>
        <dbReference type="ARBA" id="ARBA00023163"/>
    </source>
</evidence>
<dbReference type="AlphaFoldDB" id="A0A430A7N7"/>
<name>A0A430A7N7_9ENTE</name>
<dbReference type="RefSeq" id="WP_126831332.1">
    <property type="nucleotide sequence ID" value="NZ_CBCRYB010000004.1"/>
</dbReference>
<keyword evidence="2" id="KW-0238">DNA-binding</keyword>
<dbReference type="InterPro" id="IPR000843">
    <property type="entry name" value="HTH_LacI"/>
</dbReference>
<dbReference type="InterPro" id="IPR028082">
    <property type="entry name" value="Peripla_BP_I"/>
</dbReference>
<dbReference type="Pfam" id="PF13377">
    <property type="entry name" value="Peripla_BP_3"/>
    <property type="match status" value="1"/>
</dbReference>
<evidence type="ECO:0000256" key="2">
    <source>
        <dbReference type="ARBA" id="ARBA00023125"/>
    </source>
</evidence>
<dbReference type="SUPFAM" id="SSF53822">
    <property type="entry name" value="Periplasmic binding protein-like I"/>
    <property type="match status" value="1"/>
</dbReference>
<dbReference type="GO" id="GO:0000976">
    <property type="term" value="F:transcription cis-regulatory region binding"/>
    <property type="evidence" value="ECO:0007669"/>
    <property type="project" value="TreeGrafter"/>
</dbReference>
<sequence length="331" mass="37431">MATIKDIAGQAGVSVATVSRVLNYDSSISVADETRRKIFEAAENLNYTKHMKNTKGKGRPKKIALVHWYSESKELEDLYYLSIRMGVEKYVQDKKIELVRVFEGQDLPQDLEVDGIVAIGKFSESQRQALADVSRNLVFVDSDQTREGYDSVVVDFVQGVHEVLNYFIEKGITEIGMISGQESVKGSEHYLTDLRTETFTTYMRQRDLYRPEWVYTSEFSVDAGYDLMTRLIKENVTLPKALFVANDAIAIGCLRALQENKIEVPKEISLVGFNDISLAKYVYPTLSTVRVNTEAMGEIAVATLIEVIEKEYAVSRKITILTEFIKRDSSL</sequence>
<dbReference type="InterPro" id="IPR010982">
    <property type="entry name" value="Lambda_DNA-bd_dom_sf"/>
</dbReference>
<dbReference type="Gene3D" id="3.40.50.2300">
    <property type="match status" value="2"/>
</dbReference>
<feature type="domain" description="HTH lacI-type" evidence="4">
    <location>
        <begin position="2"/>
        <end position="53"/>
    </location>
</feature>
<dbReference type="OrthoDB" id="43195at2"/>
<dbReference type="GO" id="GO:0003700">
    <property type="term" value="F:DNA-binding transcription factor activity"/>
    <property type="evidence" value="ECO:0007669"/>
    <property type="project" value="TreeGrafter"/>
</dbReference>
<dbReference type="Proteomes" id="UP000287101">
    <property type="component" value="Unassembled WGS sequence"/>
</dbReference>
<dbReference type="PANTHER" id="PTHR30146:SF149">
    <property type="entry name" value="HTH-TYPE TRANSCRIPTIONAL REGULATOR EBGR"/>
    <property type="match status" value="1"/>
</dbReference>
<dbReference type="InterPro" id="IPR046335">
    <property type="entry name" value="LacI/GalR-like_sensor"/>
</dbReference>
<reference evidence="5 6" key="1">
    <citation type="submission" date="2017-05" db="EMBL/GenBank/DDBJ databases">
        <title>Vagococcus spp. assemblies.</title>
        <authorList>
            <person name="Gulvik C.A."/>
        </authorList>
    </citation>
    <scope>NUCLEOTIDE SEQUENCE [LARGE SCALE GENOMIC DNA]</scope>
    <source>
        <strain evidence="5 6">CCUG 41755</strain>
    </source>
</reference>
<gene>
    <name evidence="5" type="ORF">CBF31_05220</name>
</gene>
<dbReference type="PROSITE" id="PS50932">
    <property type="entry name" value="HTH_LACI_2"/>
    <property type="match status" value="1"/>
</dbReference>
<proteinExistence type="predicted"/>
<keyword evidence="6" id="KW-1185">Reference proteome</keyword>
<dbReference type="PROSITE" id="PS00356">
    <property type="entry name" value="HTH_LACI_1"/>
    <property type="match status" value="1"/>
</dbReference>
<dbReference type="Pfam" id="PF00356">
    <property type="entry name" value="LacI"/>
    <property type="match status" value="1"/>
</dbReference>
<keyword evidence="1" id="KW-0805">Transcription regulation</keyword>
<evidence type="ECO:0000259" key="4">
    <source>
        <dbReference type="PROSITE" id="PS50932"/>
    </source>
</evidence>
<accession>A0A430A7N7</accession>
<dbReference type="PRINTS" id="PR00036">
    <property type="entry name" value="HTHLACI"/>
</dbReference>
<dbReference type="CDD" id="cd01544">
    <property type="entry name" value="PBP1_GalR"/>
    <property type="match status" value="1"/>
</dbReference>
<dbReference type="EMBL" id="NGJY01000002">
    <property type="protein sequence ID" value="RSU03120.1"/>
    <property type="molecule type" value="Genomic_DNA"/>
</dbReference>
<evidence type="ECO:0000313" key="6">
    <source>
        <dbReference type="Proteomes" id="UP000287101"/>
    </source>
</evidence>
<organism evidence="5 6">
    <name type="scientific">Vagococcus fessus</name>
    <dbReference type="NCBI Taxonomy" id="120370"/>
    <lineage>
        <taxon>Bacteria</taxon>
        <taxon>Bacillati</taxon>
        <taxon>Bacillota</taxon>
        <taxon>Bacilli</taxon>
        <taxon>Lactobacillales</taxon>
        <taxon>Enterococcaceae</taxon>
        <taxon>Vagococcus</taxon>
    </lineage>
</organism>
<dbReference type="CDD" id="cd01392">
    <property type="entry name" value="HTH_LacI"/>
    <property type="match status" value="1"/>
</dbReference>
<keyword evidence="3" id="KW-0804">Transcription</keyword>
<evidence type="ECO:0000313" key="5">
    <source>
        <dbReference type="EMBL" id="RSU03120.1"/>
    </source>
</evidence>
<dbReference type="PANTHER" id="PTHR30146">
    <property type="entry name" value="LACI-RELATED TRANSCRIPTIONAL REPRESSOR"/>
    <property type="match status" value="1"/>
</dbReference>